<keyword evidence="5" id="KW-1185">Reference proteome</keyword>
<dbReference type="InterPro" id="IPR036271">
    <property type="entry name" value="Tet_transcr_reg_TetR-rel_C_sf"/>
</dbReference>
<name>A0ABP3UZ43_9BURK</name>
<dbReference type="EMBL" id="BAAAEW010000004">
    <property type="protein sequence ID" value="GAA0744445.1"/>
    <property type="molecule type" value="Genomic_DNA"/>
</dbReference>
<proteinExistence type="predicted"/>
<keyword evidence="1 2" id="KW-0238">DNA-binding</keyword>
<organism evidence="4 5">
    <name type="scientific">Ideonella azotifigens</name>
    <dbReference type="NCBI Taxonomy" id="513160"/>
    <lineage>
        <taxon>Bacteria</taxon>
        <taxon>Pseudomonadati</taxon>
        <taxon>Pseudomonadota</taxon>
        <taxon>Betaproteobacteria</taxon>
        <taxon>Burkholderiales</taxon>
        <taxon>Sphaerotilaceae</taxon>
        <taxon>Ideonella</taxon>
    </lineage>
</organism>
<comment type="caution">
    <text evidence="4">The sequence shown here is derived from an EMBL/GenBank/DDBJ whole genome shotgun (WGS) entry which is preliminary data.</text>
</comment>
<dbReference type="Gene3D" id="1.10.357.10">
    <property type="entry name" value="Tetracycline Repressor, domain 2"/>
    <property type="match status" value="1"/>
</dbReference>
<dbReference type="RefSeq" id="WP_231010563.1">
    <property type="nucleotide sequence ID" value="NZ_BAAAEW010000004.1"/>
</dbReference>
<dbReference type="PANTHER" id="PTHR30055:SF223">
    <property type="entry name" value="HTH-TYPE TRANSCRIPTIONAL REGULATOR UIDR"/>
    <property type="match status" value="1"/>
</dbReference>
<evidence type="ECO:0000256" key="1">
    <source>
        <dbReference type="ARBA" id="ARBA00023125"/>
    </source>
</evidence>
<evidence type="ECO:0000256" key="2">
    <source>
        <dbReference type="PROSITE-ProRule" id="PRU00335"/>
    </source>
</evidence>
<dbReference type="InterPro" id="IPR009057">
    <property type="entry name" value="Homeodomain-like_sf"/>
</dbReference>
<dbReference type="Proteomes" id="UP001500279">
    <property type="component" value="Unassembled WGS sequence"/>
</dbReference>
<dbReference type="PRINTS" id="PR00455">
    <property type="entry name" value="HTHTETR"/>
</dbReference>
<sequence length="222" mass="24191">MPAPIPLQACVAPAPAPQRRREPPEVRVQQILDAALLAFAERGFAATRMDDIAALCGLSKGGLYGHFKGKDELFEALIGRHLQVPDPGSAEQPPPTALRPLVEWLVGRMYQRMGDPGTTAMLRLLIAEGRRVPELVARWRSQVLEPHWQLLSAILAEAAAQSGAPSGVRTEVLVREPRLILAPAVLLMLTQLIFGEHDAADAERMRSAHVNMLCEWLAPASA</sequence>
<dbReference type="InterPro" id="IPR001647">
    <property type="entry name" value="HTH_TetR"/>
</dbReference>
<accession>A0ABP3UZ43</accession>
<protein>
    <submittedName>
        <fullName evidence="4">TetR/AcrR family transcriptional regulator</fullName>
    </submittedName>
</protein>
<evidence type="ECO:0000259" key="3">
    <source>
        <dbReference type="PROSITE" id="PS50977"/>
    </source>
</evidence>
<evidence type="ECO:0000313" key="4">
    <source>
        <dbReference type="EMBL" id="GAA0744445.1"/>
    </source>
</evidence>
<dbReference type="SUPFAM" id="SSF46689">
    <property type="entry name" value="Homeodomain-like"/>
    <property type="match status" value="1"/>
</dbReference>
<feature type="domain" description="HTH tetR-type" evidence="3">
    <location>
        <begin position="25"/>
        <end position="85"/>
    </location>
</feature>
<feature type="DNA-binding region" description="H-T-H motif" evidence="2">
    <location>
        <begin position="48"/>
        <end position="67"/>
    </location>
</feature>
<gene>
    <name evidence="4" type="ORF">GCM10009107_09970</name>
</gene>
<dbReference type="PROSITE" id="PS50977">
    <property type="entry name" value="HTH_TETR_2"/>
    <property type="match status" value="1"/>
</dbReference>
<reference evidence="5" key="1">
    <citation type="journal article" date="2019" name="Int. J. Syst. Evol. Microbiol.">
        <title>The Global Catalogue of Microorganisms (GCM) 10K type strain sequencing project: providing services to taxonomists for standard genome sequencing and annotation.</title>
        <authorList>
            <consortium name="The Broad Institute Genomics Platform"/>
            <consortium name="The Broad Institute Genome Sequencing Center for Infectious Disease"/>
            <person name="Wu L."/>
            <person name="Ma J."/>
        </authorList>
    </citation>
    <scope>NUCLEOTIDE SEQUENCE [LARGE SCALE GENOMIC DNA]</scope>
    <source>
        <strain evidence="5">JCM 15503</strain>
    </source>
</reference>
<evidence type="ECO:0000313" key="5">
    <source>
        <dbReference type="Proteomes" id="UP001500279"/>
    </source>
</evidence>
<dbReference type="Pfam" id="PF00440">
    <property type="entry name" value="TetR_N"/>
    <property type="match status" value="1"/>
</dbReference>
<dbReference type="SUPFAM" id="SSF48498">
    <property type="entry name" value="Tetracyclin repressor-like, C-terminal domain"/>
    <property type="match status" value="1"/>
</dbReference>
<dbReference type="InterPro" id="IPR050109">
    <property type="entry name" value="HTH-type_TetR-like_transc_reg"/>
</dbReference>
<dbReference type="PANTHER" id="PTHR30055">
    <property type="entry name" value="HTH-TYPE TRANSCRIPTIONAL REGULATOR RUTR"/>
    <property type="match status" value="1"/>
</dbReference>